<dbReference type="GO" id="GO:0016413">
    <property type="term" value="F:O-acetyltransferase activity"/>
    <property type="evidence" value="ECO:0007669"/>
    <property type="project" value="InterPro"/>
</dbReference>
<name>A0AAV5I8Q3_9ROSI</name>
<evidence type="ECO:0000313" key="10">
    <source>
        <dbReference type="EMBL" id="GKU97508.1"/>
    </source>
</evidence>
<comment type="similarity">
    <text evidence="2">Belongs to the PC-esterase family. TBL subfamily.</text>
</comment>
<keyword evidence="6 7" id="KW-0472">Membrane</keyword>
<evidence type="ECO:0000256" key="7">
    <source>
        <dbReference type="SAM" id="Phobius"/>
    </source>
</evidence>
<dbReference type="InterPro" id="IPR025846">
    <property type="entry name" value="TBL_N"/>
</dbReference>
<dbReference type="Pfam" id="PF13839">
    <property type="entry name" value="PC-Esterase"/>
    <property type="match status" value="1"/>
</dbReference>
<dbReference type="PANTHER" id="PTHR32285">
    <property type="entry name" value="PROTEIN TRICHOME BIREFRINGENCE-LIKE 9-RELATED"/>
    <property type="match status" value="1"/>
</dbReference>
<reference evidence="10 11" key="1">
    <citation type="journal article" date="2021" name="Commun. Biol.">
        <title>The genome of Shorea leprosula (Dipterocarpaceae) highlights the ecological relevance of drought in aseasonal tropical rainforests.</title>
        <authorList>
            <person name="Ng K.K.S."/>
            <person name="Kobayashi M.J."/>
            <person name="Fawcett J.A."/>
            <person name="Hatakeyama M."/>
            <person name="Paape T."/>
            <person name="Ng C.H."/>
            <person name="Ang C.C."/>
            <person name="Tnah L.H."/>
            <person name="Lee C.T."/>
            <person name="Nishiyama T."/>
            <person name="Sese J."/>
            <person name="O'Brien M.J."/>
            <person name="Copetti D."/>
            <person name="Mohd Noor M.I."/>
            <person name="Ong R.C."/>
            <person name="Putra M."/>
            <person name="Sireger I.Z."/>
            <person name="Indrioko S."/>
            <person name="Kosugi Y."/>
            <person name="Izuno A."/>
            <person name="Isagi Y."/>
            <person name="Lee S.L."/>
            <person name="Shimizu K.K."/>
        </authorList>
    </citation>
    <scope>NUCLEOTIDE SEQUENCE [LARGE SCALE GENOMIC DNA]</scope>
    <source>
        <strain evidence="10">214</strain>
    </source>
</reference>
<feature type="domain" description="Trichome birefringence-like C-terminal" evidence="8">
    <location>
        <begin position="117"/>
        <end position="403"/>
    </location>
</feature>
<dbReference type="PANTHER" id="PTHR32285:SF13">
    <property type="entry name" value="TRICHOME BIREFRINGENCE-LIKE N-TERMINAL DOMAIN-CONTAINING PROTEIN"/>
    <property type="match status" value="1"/>
</dbReference>
<evidence type="ECO:0000313" key="11">
    <source>
        <dbReference type="Proteomes" id="UP001054252"/>
    </source>
</evidence>
<accession>A0AAV5I8Q3</accession>
<gene>
    <name evidence="10" type="ORF">SLEP1_g10650</name>
</gene>
<dbReference type="GO" id="GO:0016020">
    <property type="term" value="C:membrane"/>
    <property type="evidence" value="ECO:0007669"/>
    <property type="project" value="UniProtKB-SubCell"/>
</dbReference>
<evidence type="ECO:0000256" key="5">
    <source>
        <dbReference type="ARBA" id="ARBA00022989"/>
    </source>
</evidence>
<keyword evidence="3 7" id="KW-0812">Transmembrane</keyword>
<feature type="transmembrane region" description="Helical" evidence="7">
    <location>
        <begin position="21"/>
        <end position="41"/>
    </location>
</feature>
<proteinExistence type="inferred from homology"/>
<keyword evidence="11" id="KW-1185">Reference proteome</keyword>
<comment type="subcellular location">
    <subcellularLocation>
        <location evidence="1">Membrane</location>
        <topology evidence="1">Single-pass membrane protein</topology>
    </subcellularLocation>
</comment>
<evidence type="ECO:0000256" key="6">
    <source>
        <dbReference type="ARBA" id="ARBA00023136"/>
    </source>
</evidence>
<evidence type="ECO:0000259" key="9">
    <source>
        <dbReference type="Pfam" id="PF14416"/>
    </source>
</evidence>
<dbReference type="InterPro" id="IPR026057">
    <property type="entry name" value="TBL_C"/>
</dbReference>
<feature type="domain" description="Trichome birefringence-like N-terminal" evidence="9">
    <location>
        <begin position="63"/>
        <end position="116"/>
    </location>
</feature>
<dbReference type="Proteomes" id="UP001054252">
    <property type="component" value="Unassembled WGS sequence"/>
</dbReference>
<keyword evidence="5 7" id="KW-1133">Transmembrane helix</keyword>
<protein>
    <recommendedName>
        <fullName evidence="12">Trichome birefringence-like N-terminal domain-containing protein</fullName>
    </recommendedName>
</protein>
<evidence type="ECO:0000259" key="8">
    <source>
        <dbReference type="Pfam" id="PF13839"/>
    </source>
</evidence>
<dbReference type="EMBL" id="BPVZ01000011">
    <property type="protein sequence ID" value="GKU97508.1"/>
    <property type="molecule type" value="Genomic_DNA"/>
</dbReference>
<organism evidence="10 11">
    <name type="scientific">Rubroshorea leprosula</name>
    <dbReference type="NCBI Taxonomy" id="152421"/>
    <lineage>
        <taxon>Eukaryota</taxon>
        <taxon>Viridiplantae</taxon>
        <taxon>Streptophyta</taxon>
        <taxon>Embryophyta</taxon>
        <taxon>Tracheophyta</taxon>
        <taxon>Spermatophyta</taxon>
        <taxon>Magnoliopsida</taxon>
        <taxon>eudicotyledons</taxon>
        <taxon>Gunneridae</taxon>
        <taxon>Pentapetalae</taxon>
        <taxon>rosids</taxon>
        <taxon>malvids</taxon>
        <taxon>Malvales</taxon>
        <taxon>Dipterocarpaceae</taxon>
        <taxon>Rubroshorea</taxon>
    </lineage>
</organism>
<sequence>MKFHAVELPLPPNGMKSPNRLFFLALTLFLLTLVPLCLWNWGPPLTFPKIDISGLRKSKEQGKKCDIFTGQWVPHPEGPYYTTNTCRLIIDEYNCIKFGRADTEFMKWRWKPEGCELPYFDAVQFLELVRGKSMAFVGDSVGRNQMHSLLCLLAKVATTEDTSHKYSTDTEHFQHWYYADYNFSLVALWSPYLVKTKEADPNGYSNDSLMNLYLDEADEEWAGQIESYNYVIISVGQWFFRPMYYYEKGKLVGCFRCPENNITNLGKYYGYKMAFRTAFRTLLSLKSYKGVTFLRTFSPAHFDAAWNKGGDCVRTTPYTSQDEKLQDFQREFYLTQAEELRAAEEEGRRRGLKFGLLNTTEIMWLRPDGHPSHFGRSHRNVTTNDCVHWCLPGPIDTWNEFLLYLMKREVLTKLGGKLMQN</sequence>
<dbReference type="AlphaFoldDB" id="A0AAV5I8Q3"/>
<evidence type="ECO:0008006" key="12">
    <source>
        <dbReference type="Google" id="ProtNLM"/>
    </source>
</evidence>
<evidence type="ECO:0000256" key="1">
    <source>
        <dbReference type="ARBA" id="ARBA00004167"/>
    </source>
</evidence>
<evidence type="ECO:0000256" key="4">
    <source>
        <dbReference type="ARBA" id="ARBA00022968"/>
    </source>
</evidence>
<dbReference type="InterPro" id="IPR029962">
    <property type="entry name" value="TBL"/>
</dbReference>
<evidence type="ECO:0000256" key="2">
    <source>
        <dbReference type="ARBA" id="ARBA00007727"/>
    </source>
</evidence>
<comment type="caution">
    <text evidence="10">The sequence shown here is derived from an EMBL/GenBank/DDBJ whole genome shotgun (WGS) entry which is preliminary data.</text>
</comment>
<dbReference type="Pfam" id="PF14416">
    <property type="entry name" value="PMR5N"/>
    <property type="match status" value="1"/>
</dbReference>
<keyword evidence="4" id="KW-0735">Signal-anchor</keyword>
<dbReference type="GO" id="GO:0005794">
    <property type="term" value="C:Golgi apparatus"/>
    <property type="evidence" value="ECO:0007669"/>
    <property type="project" value="TreeGrafter"/>
</dbReference>
<evidence type="ECO:0000256" key="3">
    <source>
        <dbReference type="ARBA" id="ARBA00022692"/>
    </source>
</evidence>